<comment type="similarity">
    <text evidence="1 5">Belongs to the peptidase S41A family.</text>
</comment>
<evidence type="ECO:0000313" key="9">
    <source>
        <dbReference type="Proteomes" id="UP000176421"/>
    </source>
</evidence>
<dbReference type="STRING" id="1802206.A3D35_01035"/>
<evidence type="ECO:0000256" key="2">
    <source>
        <dbReference type="ARBA" id="ARBA00022670"/>
    </source>
</evidence>
<keyword evidence="6" id="KW-1133">Transmembrane helix</keyword>
<keyword evidence="3 5" id="KW-0378">Hydrolase</keyword>
<evidence type="ECO:0000256" key="5">
    <source>
        <dbReference type="RuleBase" id="RU004404"/>
    </source>
</evidence>
<feature type="domain" description="PDZ" evidence="7">
    <location>
        <begin position="94"/>
        <end position="162"/>
    </location>
</feature>
<organism evidence="8 9">
    <name type="scientific">Candidatus Staskawiczbacteria bacterium RIFCSPHIGHO2_02_FULL_34_9</name>
    <dbReference type="NCBI Taxonomy" id="1802206"/>
    <lineage>
        <taxon>Bacteria</taxon>
        <taxon>Candidatus Staskawicziibacteriota</taxon>
    </lineage>
</organism>
<keyword evidence="6" id="KW-0472">Membrane</keyword>
<dbReference type="Gene3D" id="2.30.42.10">
    <property type="match status" value="1"/>
</dbReference>
<dbReference type="AlphaFoldDB" id="A0A1G2HY29"/>
<dbReference type="PANTHER" id="PTHR32060:SF30">
    <property type="entry name" value="CARBOXY-TERMINAL PROCESSING PROTEASE CTPA"/>
    <property type="match status" value="1"/>
</dbReference>
<dbReference type="GO" id="GO:0007165">
    <property type="term" value="P:signal transduction"/>
    <property type="evidence" value="ECO:0007669"/>
    <property type="project" value="TreeGrafter"/>
</dbReference>
<evidence type="ECO:0000313" key="8">
    <source>
        <dbReference type="EMBL" id="OGZ67319.1"/>
    </source>
</evidence>
<dbReference type="InterPro" id="IPR029045">
    <property type="entry name" value="ClpP/crotonase-like_dom_sf"/>
</dbReference>
<dbReference type="CDD" id="cd07560">
    <property type="entry name" value="Peptidase_S41_CPP"/>
    <property type="match status" value="1"/>
</dbReference>
<evidence type="ECO:0000256" key="4">
    <source>
        <dbReference type="ARBA" id="ARBA00022825"/>
    </source>
</evidence>
<protein>
    <recommendedName>
        <fullName evidence="7">PDZ domain-containing protein</fullName>
    </recommendedName>
</protein>
<comment type="caution">
    <text evidence="8">The sequence shown here is derived from an EMBL/GenBank/DDBJ whole genome shotgun (WGS) entry which is preliminary data.</text>
</comment>
<evidence type="ECO:0000256" key="1">
    <source>
        <dbReference type="ARBA" id="ARBA00009179"/>
    </source>
</evidence>
<dbReference type="InterPro" id="IPR041489">
    <property type="entry name" value="PDZ_6"/>
</dbReference>
<evidence type="ECO:0000256" key="3">
    <source>
        <dbReference type="ARBA" id="ARBA00022801"/>
    </source>
</evidence>
<dbReference type="InterPro" id="IPR036034">
    <property type="entry name" value="PDZ_sf"/>
</dbReference>
<dbReference type="PANTHER" id="PTHR32060">
    <property type="entry name" value="TAIL-SPECIFIC PROTEASE"/>
    <property type="match status" value="1"/>
</dbReference>
<dbReference type="PROSITE" id="PS50106">
    <property type="entry name" value="PDZ"/>
    <property type="match status" value="1"/>
</dbReference>
<dbReference type="SMART" id="SM00228">
    <property type="entry name" value="PDZ"/>
    <property type="match status" value="1"/>
</dbReference>
<keyword evidence="4 5" id="KW-0720">Serine protease</keyword>
<dbReference type="SUPFAM" id="SSF50156">
    <property type="entry name" value="PDZ domain-like"/>
    <property type="match status" value="1"/>
</dbReference>
<reference evidence="8 9" key="1">
    <citation type="journal article" date="2016" name="Nat. Commun.">
        <title>Thousands of microbial genomes shed light on interconnected biogeochemical processes in an aquifer system.</title>
        <authorList>
            <person name="Anantharaman K."/>
            <person name="Brown C.T."/>
            <person name="Hug L.A."/>
            <person name="Sharon I."/>
            <person name="Castelle C.J."/>
            <person name="Probst A.J."/>
            <person name="Thomas B.C."/>
            <person name="Singh A."/>
            <person name="Wilkins M.J."/>
            <person name="Karaoz U."/>
            <person name="Brodie E.L."/>
            <person name="Williams K.H."/>
            <person name="Hubbard S.S."/>
            <person name="Banfield J.F."/>
        </authorList>
    </citation>
    <scope>NUCLEOTIDE SEQUENCE [LARGE SCALE GENOMIC DNA]</scope>
</reference>
<dbReference type="CDD" id="cd06782">
    <property type="entry name" value="cpPDZ_CPP-like"/>
    <property type="match status" value="1"/>
</dbReference>
<dbReference type="FunFam" id="2.30.42.10:FF:000063">
    <property type="entry name" value="Peptidase, S41 family"/>
    <property type="match status" value="1"/>
</dbReference>
<proteinExistence type="inferred from homology"/>
<dbReference type="Gene3D" id="3.90.226.10">
    <property type="entry name" value="2-enoyl-CoA Hydratase, Chain A, domain 1"/>
    <property type="match status" value="1"/>
</dbReference>
<sequence length="404" mass="44216">MFKFDKNSFSRFGALILIVVVFGLGFFAGQNNLPIIPAPDNVDSSLFWDAYNKLQSNFVDPSKIDNQKIIYGAISGMTKSLDDPYTEFFDPAEAKAFQQELSGSFEGVGMEVGLKKGQLIVIAPLKDTPAEKAGLKSGDQIIKIDSKSTYDLTIGEAVNLIRGKRGTAVTLTVFRDGWDNAKDVEIVRGTIKIDSVTWELLASTGEADGKDNDIAYIHIFQFDQPLSDDFKKVANEILKSPAKKIILDLRDNPGGYLETSQYVAGWFLQSGQIVTIEDFGKNKEQHLYKAEGNGVFSNYPIVVLINKGSASASEILAGALRDNRSVQLIGEKSFGKGSVQEVISLSDNQSFLKITIAKWLTPKGDSISEVGLNPDVKVDLTEGDVNSNKDPQLDKALEIVKDLK</sequence>
<dbReference type="Pfam" id="PF22694">
    <property type="entry name" value="CtpB_N-like"/>
    <property type="match status" value="1"/>
</dbReference>
<dbReference type="Proteomes" id="UP000176421">
    <property type="component" value="Unassembled WGS sequence"/>
</dbReference>
<dbReference type="InterPro" id="IPR005151">
    <property type="entry name" value="Tail-specific_protease"/>
</dbReference>
<evidence type="ECO:0000256" key="6">
    <source>
        <dbReference type="SAM" id="Phobius"/>
    </source>
</evidence>
<keyword evidence="2 5" id="KW-0645">Protease</keyword>
<dbReference type="InterPro" id="IPR055210">
    <property type="entry name" value="CtpA/B_N"/>
</dbReference>
<dbReference type="Pfam" id="PF03572">
    <property type="entry name" value="Peptidase_S41"/>
    <property type="match status" value="1"/>
</dbReference>
<accession>A0A1G2HY29</accession>
<name>A0A1G2HY29_9BACT</name>
<dbReference type="GO" id="GO:0030288">
    <property type="term" value="C:outer membrane-bounded periplasmic space"/>
    <property type="evidence" value="ECO:0007669"/>
    <property type="project" value="TreeGrafter"/>
</dbReference>
<dbReference type="EMBL" id="MHOS01000040">
    <property type="protein sequence ID" value="OGZ67319.1"/>
    <property type="molecule type" value="Genomic_DNA"/>
</dbReference>
<dbReference type="GO" id="GO:0006508">
    <property type="term" value="P:proteolysis"/>
    <property type="evidence" value="ECO:0007669"/>
    <property type="project" value="UniProtKB-KW"/>
</dbReference>
<feature type="transmembrane region" description="Helical" evidence="6">
    <location>
        <begin position="12"/>
        <end position="29"/>
    </location>
</feature>
<dbReference type="SUPFAM" id="SSF52096">
    <property type="entry name" value="ClpP/crotonase"/>
    <property type="match status" value="1"/>
</dbReference>
<gene>
    <name evidence="8" type="ORF">A3D35_01035</name>
</gene>
<evidence type="ECO:0000259" key="7">
    <source>
        <dbReference type="PROSITE" id="PS50106"/>
    </source>
</evidence>
<keyword evidence="6" id="KW-0812">Transmembrane</keyword>
<dbReference type="GO" id="GO:0004175">
    <property type="term" value="F:endopeptidase activity"/>
    <property type="evidence" value="ECO:0007669"/>
    <property type="project" value="TreeGrafter"/>
</dbReference>
<dbReference type="InterPro" id="IPR004447">
    <property type="entry name" value="Peptidase_S41A"/>
</dbReference>
<dbReference type="GO" id="GO:0008236">
    <property type="term" value="F:serine-type peptidase activity"/>
    <property type="evidence" value="ECO:0007669"/>
    <property type="project" value="UniProtKB-KW"/>
</dbReference>
<dbReference type="SMART" id="SM00245">
    <property type="entry name" value="TSPc"/>
    <property type="match status" value="1"/>
</dbReference>
<dbReference type="InterPro" id="IPR001478">
    <property type="entry name" value="PDZ"/>
</dbReference>
<dbReference type="Pfam" id="PF17820">
    <property type="entry name" value="PDZ_6"/>
    <property type="match status" value="1"/>
</dbReference>
<dbReference type="Gene3D" id="3.30.750.44">
    <property type="match status" value="1"/>
</dbReference>
<dbReference type="NCBIfam" id="TIGR00225">
    <property type="entry name" value="prc"/>
    <property type="match status" value="1"/>
</dbReference>